<dbReference type="InterPro" id="IPR007497">
    <property type="entry name" value="SIMPL/DUF541"/>
</dbReference>
<dbReference type="Pfam" id="PF04402">
    <property type="entry name" value="SIMPL"/>
    <property type="match status" value="1"/>
</dbReference>
<dbReference type="InterPro" id="IPR052022">
    <property type="entry name" value="26kDa_periplasmic_antigen"/>
</dbReference>
<feature type="signal peptide" evidence="1">
    <location>
        <begin position="1"/>
        <end position="24"/>
    </location>
</feature>
<dbReference type="GO" id="GO:0006974">
    <property type="term" value="P:DNA damage response"/>
    <property type="evidence" value="ECO:0007669"/>
    <property type="project" value="TreeGrafter"/>
</dbReference>
<evidence type="ECO:0000313" key="3">
    <source>
        <dbReference type="Proteomes" id="UP000500938"/>
    </source>
</evidence>
<dbReference type="AlphaFoldDB" id="A0A6M4IVI4"/>
<dbReference type="EMBL" id="CP053085">
    <property type="protein sequence ID" value="QJR36832.1"/>
    <property type="molecule type" value="Genomic_DNA"/>
</dbReference>
<reference evidence="2 3" key="1">
    <citation type="submission" date="2020-05" db="EMBL/GenBank/DDBJ databases">
        <title>Complete genome sequence of Gemmatimonas greenlandica TET16.</title>
        <authorList>
            <person name="Zeng Y."/>
        </authorList>
    </citation>
    <scope>NUCLEOTIDE SEQUENCE [LARGE SCALE GENOMIC DNA]</scope>
    <source>
        <strain evidence="2 3">TET16</strain>
    </source>
</reference>
<sequence>MIIRSSNRAVRPLTAAAFVLGALAAPALATHAAAQMSMPQPPPQIVVTGRGEVQVAPDRAQVQVGMETQAKTAAIASQENNKKQTAILAAIRALGIPAAQIQTLNYSVMPIQRYDEKTQRVVIEGYRVSNIVQVETDKIEQAGPIIDAALTNGGNRVAGLDFLVKDRAKAQETALTKAVESARRQAEVAAKAAGGQIAELLELNINEYERPQPRAVMAMAKMEMADASAPTPVSEGMATIAVSVSTRWRFTK</sequence>
<dbReference type="Gene3D" id="3.30.70.2970">
    <property type="entry name" value="Protein of unknown function (DUF541), domain 2"/>
    <property type="match status" value="1"/>
</dbReference>
<dbReference type="Proteomes" id="UP000500938">
    <property type="component" value="Chromosome"/>
</dbReference>
<dbReference type="Gene3D" id="3.30.110.170">
    <property type="entry name" value="Protein of unknown function (DUF541), domain 1"/>
    <property type="match status" value="1"/>
</dbReference>
<dbReference type="PANTHER" id="PTHR34387">
    <property type="entry name" value="SLR1258 PROTEIN"/>
    <property type="match status" value="1"/>
</dbReference>
<dbReference type="KEGG" id="ggr:HKW67_15560"/>
<proteinExistence type="predicted"/>
<dbReference type="RefSeq" id="WP_171226265.1">
    <property type="nucleotide sequence ID" value="NZ_CP053085.1"/>
</dbReference>
<name>A0A6M4IVI4_9BACT</name>
<keyword evidence="1" id="KW-0732">Signal</keyword>
<keyword evidence="3" id="KW-1185">Reference proteome</keyword>
<feature type="chain" id="PRO_5027102751" evidence="1">
    <location>
        <begin position="25"/>
        <end position="252"/>
    </location>
</feature>
<protein>
    <submittedName>
        <fullName evidence="2">SIMPL domain-containing protein</fullName>
    </submittedName>
</protein>
<gene>
    <name evidence="2" type="ORF">HKW67_15560</name>
</gene>
<dbReference type="PANTHER" id="PTHR34387:SF2">
    <property type="entry name" value="SLR1258 PROTEIN"/>
    <property type="match status" value="1"/>
</dbReference>
<organism evidence="2 3">
    <name type="scientific">Gemmatimonas groenlandica</name>
    <dbReference type="NCBI Taxonomy" id="2732249"/>
    <lineage>
        <taxon>Bacteria</taxon>
        <taxon>Pseudomonadati</taxon>
        <taxon>Gemmatimonadota</taxon>
        <taxon>Gemmatimonadia</taxon>
        <taxon>Gemmatimonadales</taxon>
        <taxon>Gemmatimonadaceae</taxon>
        <taxon>Gemmatimonas</taxon>
    </lineage>
</organism>
<evidence type="ECO:0000256" key="1">
    <source>
        <dbReference type="SAM" id="SignalP"/>
    </source>
</evidence>
<accession>A0A6M4IVI4</accession>
<evidence type="ECO:0000313" key="2">
    <source>
        <dbReference type="EMBL" id="QJR36832.1"/>
    </source>
</evidence>